<accession>A0AAE7ATC8</accession>
<organism evidence="2 3">
    <name type="scientific">Vibrio europaeus</name>
    <dbReference type="NCBI Taxonomy" id="300876"/>
    <lineage>
        <taxon>Bacteria</taxon>
        <taxon>Pseudomonadati</taxon>
        <taxon>Pseudomonadota</taxon>
        <taxon>Gammaproteobacteria</taxon>
        <taxon>Vibrionales</taxon>
        <taxon>Vibrionaceae</taxon>
        <taxon>Vibrio</taxon>
        <taxon>Vibrio oreintalis group</taxon>
    </lineage>
</organism>
<protein>
    <submittedName>
        <fullName evidence="2">RES family NAD+ phosphorylase</fullName>
    </submittedName>
</protein>
<name>A0AAE7ATC8_9VIBR</name>
<feature type="domain" description="RES" evidence="1">
    <location>
        <begin position="183"/>
        <end position="337"/>
    </location>
</feature>
<dbReference type="SMART" id="SM00953">
    <property type="entry name" value="RES"/>
    <property type="match status" value="1"/>
</dbReference>
<proteinExistence type="predicted"/>
<gene>
    <name evidence="2" type="ORF">HOO69_00610</name>
</gene>
<dbReference type="Pfam" id="PF08808">
    <property type="entry name" value="RES"/>
    <property type="match status" value="1"/>
</dbReference>
<dbReference type="EMBL" id="CP053541">
    <property type="protein sequence ID" value="QJY35191.1"/>
    <property type="molecule type" value="Genomic_DNA"/>
</dbReference>
<reference evidence="2 3" key="1">
    <citation type="submission" date="2020-05" db="EMBL/GenBank/DDBJ databases">
        <title>First description outside Europe of the emergent pathogen for shellfish aquaculture Vibrio europaeus.</title>
        <authorList>
            <person name="Dubert J."/>
            <person name="Rojas R."/>
        </authorList>
    </citation>
    <scope>NUCLEOTIDE SEQUENCE [LARGE SCALE GENOMIC DNA]</scope>
    <source>
        <strain evidence="2 3">NPI-1</strain>
    </source>
</reference>
<dbReference type="RefSeq" id="WP_171801069.1">
    <property type="nucleotide sequence ID" value="NZ_CP053541.1"/>
</dbReference>
<dbReference type="Proteomes" id="UP000501443">
    <property type="component" value="Chromosome 1"/>
</dbReference>
<evidence type="ECO:0000313" key="2">
    <source>
        <dbReference type="EMBL" id="QJY35191.1"/>
    </source>
</evidence>
<evidence type="ECO:0000313" key="3">
    <source>
        <dbReference type="Proteomes" id="UP000501443"/>
    </source>
</evidence>
<dbReference type="InterPro" id="IPR014914">
    <property type="entry name" value="RES_dom"/>
</dbReference>
<evidence type="ECO:0000259" key="1">
    <source>
        <dbReference type="SMART" id="SM00953"/>
    </source>
</evidence>
<sequence length="353" mass="39770">MVMPQLCCMNCFTDTAITEMIQREGKVDYCHFCQSDEVLAISPEKLTGLFELVLNCVQEVADGRHLSTIYRDDLKIISSTVMVPEELTNTILGEVSSTKFYRLTESIQEFKEQWGAFKRHLIEENRFFPNNSLYGKIFITSGMSQDGESIEATTFLNTVSSLTKRRPRGSIFYRARISDKGLDSSLMGSPPQHLATAGRANPAGIPYLYLADTESTCFREVRPSNGATIYLSEVESISDMHLVDLTNPKQKVPLLKFDEEEIELTLKCLNLLEQFSKELSEPVLPEKSHLEYIPTQFICEFLRTIGSYDGLIFNSSYGAGKNVVLFAEDKVTIKEPLPHTVRSVEVVTERALG</sequence>
<dbReference type="AlphaFoldDB" id="A0AAE7ATC8"/>